<dbReference type="InterPro" id="IPR014030">
    <property type="entry name" value="Ketoacyl_synth_N"/>
</dbReference>
<keyword evidence="2 3" id="KW-0808">Transferase</keyword>
<evidence type="ECO:0000259" key="4">
    <source>
        <dbReference type="PROSITE" id="PS52004"/>
    </source>
</evidence>
<evidence type="ECO:0000256" key="1">
    <source>
        <dbReference type="ARBA" id="ARBA00008467"/>
    </source>
</evidence>
<dbReference type="PANTHER" id="PTHR11712:SF336">
    <property type="entry name" value="3-OXOACYL-[ACYL-CARRIER-PROTEIN] SYNTHASE, MITOCHONDRIAL"/>
    <property type="match status" value="1"/>
</dbReference>
<dbReference type="Gene3D" id="3.40.47.10">
    <property type="match status" value="1"/>
</dbReference>
<accession>A0ABX0ZB67</accession>
<dbReference type="SUPFAM" id="SSF53901">
    <property type="entry name" value="Thiolase-like"/>
    <property type="match status" value="2"/>
</dbReference>
<dbReference type="Pfam" id="PF00109">
    <property type="entry name" value="ketoacyl-synt"/>
    <property type="match status" value="1"/>
</dbReference>
<evidence type="ECO:0000313" key="5">
    <source>
        <dbReference type="EMBL" id="NJP33336.1"/>
    </source>
</evidence>
<comment type="caution">
    <text evidence="5">The sequence shown here is derived from an EMBL/GenBank/DDBJ whole genome shotgun (WGS) entry which is preliminary data.</text>
</comment>
<dbReference type="InterPro" id="IPR014031">
    <property type="entry name" value="Ketoacyl_synth_C"/>
</dbReference>
<gene>
    <name evidence="5" type="ORF">HCJ94_15425</name>
</gene>
<dbReference type="Proteomes" id="UP000783871">
    <property type="component" value="Unassembled WGS sequence"/>
</dbReference>
<dbReference type="PANTHER" id="PTHR11712">
    <property type="entry name" value="POLYKETIDE SYNTHASE-RELATED"/>
    <property type="match status" value="1"/>
</dbReference>
<evidence type="ECO:0000256" key="3">
    <source>
        <dbReference type="RuleBase" id="RU003694"/>
    </source>
</evidence>
<dbReference type="Pfam" id="PF02801">
    <property type="entry name" value="Ketoacyl-synt_C"/>
    <property type="match status" value="1"/>
</dbReference>
<dbReference type="SMART" id="SM00825">
    <property type="entry name" value="PKS_KS"/>
    <property type="match status" value="1"/>
</dbReference>
<name>A0ABX0ZB67_9ACTN</name>
<dbReference type="InterPro" id="IPR000794">
    <property type="entry name" value="Beta-ketoacyl_synthase"/>
</dbReference>
<sequence length="445" mass="46086">MGPVSPPIPEAALTSPRVLHTNGKNWSDDPTGRVVVTGFGVISSIGSGRAEFLAGLQEGRCGAKPISKWDATGFPHDHACEVTDFDPASVLERLDPKGSGQVAALAAAASRMAVREAGLDPAAVRDEAGLIAVGTTCGQSLDLDALAEVELREPDAVPPGDLARLLQPGRLATAAAAELDLRDVETLTIPTACAAGNYAISYGVDAIRAGDAEYAICGGADSVNRMAFAGFVRMGAMAHERCRPFDRERDGTMWGEGAAMLVLESLDHARRRGAPILAEVLGLHLNCDADHPTAPVRERVAECMAGALADAGVDAAELDVIFAHATGTRASDPMEVGAIRDVFGERPPPPVVGVKSMIGHTMGAVGAHTAIAALLAMQHRFLPPTVNFREPDPDCQVDCVPNVARPAAVRTALVNSLGFGGNNATLVLRGPGEAGPHPEARGAEA</sequence>
<reference evidence="5 6" key="1">
    <citation type="submission" date="2020-03" db="EMBL/GenBank/DDBJ databases">
        <title>WGS of actinomycetes isolated from Thailand.</title>
        <authorList>
            <person name="Thawai C."/>
        </authorList>
    </citation>
    <scope>NUCLEOTIDE SEQUENCE [LARGE SCALE GENOMIC DNA]</scope>
    <source>
        <strain evidence="5 6">HSS6-12</strain>
    </source>
</reference>
<evidence type="ECO:0000313" key="6">
    <source>
        <dbReference type="Proteomes" id="UP000783871"/>
    </source>
</evidence>
<dbReference type="PROSITE" id="PS52004">
    <property type="entry name" value="KS3_2"/>
    <property type="match status" value="1"/>
</dbReference>
<comment type="similarity">
    <text evidence="1 3">Belongs to the thiolase-like superfamily. Beta-ketoacyl-ACP synthases family.</text>
</comment>
<dbReference type="InterPro" id="IPR016039">
    <property type="entry name" value="Thiolase-like"/>
</dbReference>
<keyword evidence="6" id="KW-1185">Reference proteome</keyword>
<feature type="domain" description="Ketosynthase family 3 (KS3)" evidence="4">
    <location>
        <begin position="31"/>
        <end position="430"/>
    </location>
</feature>
<dbReference type="CDD" id="cd00834">
    <property type="entry name" value="KAS_I_II"/>
    <property type="match status" value="1"/>
</dbReference>
<protein>
    <submittedName>
        <fullName evidence="5">Beta-ketoacyl-[acyl-carrier-protein] synthase family protein</fullName>
    </submittedName>
</protein>
<dbReference type="EMBL" id="JAATEO010000015">
    <property type="protein sequence ID" value="NJP33336.1"/>
    <property type="molecule type" value="Genomic_DNA"/>
</dbReference>
<evidence type="ECO:0000256" key="2">
    <source>
        <dbReference type="ARBA" id="ARBA00022679"/>
    </source>
</evidence>
<proteinExistence type="inferred from homology"/>
<dbReference type="InterPro" id="IPR020841">
    <property type="entry name" value="PKS_Beta-ketoAc_synthase_dom"/>
</dbReference>
<organism evidence="5 6">
    <name type="scientific">Micromonospora thermarum</name>
    <dbReference type="NCBI Taxonomy" id="2720024"/>
    <lineage>
        <taxon>Bacteria</taxon>
        <taxon>Bacillati</taxon>
        <taxon>Actinomycetota</taxon>
        <taxon>Actinomycetes</taxon>
        <taxon>Micromonosporales</taxon>
        <taxon>Micromonosporaceae</taxon>
        <taxon>Micromonospora</taxon>
    </lineage>
</organism>